<gene>
    <name evidence="3" type="ORF">GSI_12627</name>
</gene>
<name>A0A2G8RTA2_9APHY</name>
<evidence type="ECO:0000256" key="1">
    <source>
        <dbReference type="SAM" id="MobiDB-lite"/>
    </source>
</evidence>
<organism evidence="3 4">
    <name type="scientific">Ganoderma sinense ZZ0214-1</name>
    <dbReference type="NCBI Taxonomy" id="1077348"/>
    <lineage>
        <taxon>Eukaryota</taxon>
        <taxon>Fungi</taxon>
        <taxon>Dikarya</taxon>
        <taxon>Basidiomycota</taxon>
        <taxon>Agaricomycotina</taxon>
        <taxon>Agaricomycetes</taxon>
        <taxon>Polyporales</taxon>
        <taxon>Polyporaceae</taxon>
        <taxon>Ganoderma</taxon>
    </lineage>
</organism>
<feature type="domain" description="BTB" evidence="2">
    <location>
        <begin position="23"/>
        <end position="85"/>
    </location>
</feature>
<dbReference type="Pfam" id="PF00651">
    <property type="entry name" value="BTB"/>
    <property type="match status" value="1"/>
</dbReference>
<feature type="region of interest" description="Disordered" evidence="1">
    <location>
        <begin position="476"/>
        <end position="501"/>
    </location>
</feature>
<dbReference type="AlphaFoldDB" id="A0A2G8RTA2"/>
<evidence type="ECO:0000259" key="2">
    <source>
        <dbReference type="PROSITE" id="PS50097"/>
    </source>
</evidence>
<accession>A0A2G8RTA2</accession>
<proteinExistence type="predicted"/>
<evidence type="ECO:0000313" key="4">
    <source>
        <dbReference type="Proteomes" id="UP000230002"/>
    </source>
</evidence>
<dbReference type="Proteomes" id="UP000230002">
    <property type="component" value="Unassembled WGS sequence"/>
</dbReference>
<dbReference type="PROSITE" id="PS50097">
    <property type="entry name" value="BTB"/>
    <property type="match status" value="1"/>
</dbReference>
<dbReference type="SMART" id="SM00225">
    <property type="entry name" value="BTB"/>
    <property type="match status" value="2"/>
</dbReference>
<dbReference type="Gene3D" id="3.30.710.10">
    <property type="entry name" value="Potassium Channel Kv1.1, Chain A"/>
    <property type="match status" value="2"/>
</dbReference>
<evidence type="ECO:0000313" key="3">
    <source>
        <dbReference type="EMBL" id="PIL24741.1"/>
    </source>
</evidence>
<dbReference type="InterPro" id="IPR000210">
    <property type="entry name" value="BTB/POZ_dom"/>
</dbReference>
<dbReference type="OrthoDB" id="3164835at2759"/>
<dbReference type="InterPro" id="IPR011333">
    <property type="entry name" value="SKP1/BTB/POZ_sf"/>
</dbReference>
<protein>
    <recommendedName>
        <fullName evidence="2">BTB domain-containing protein</fullName>
    </recommendedName>
</protein>
<comment type="caution">
    <text evidence="3">The sequence shown here is derived from an EMBL/GenBank/DDBJ whole genome shotgun (WGS) entry which is preliminary data.</text>
</comment>
<dbReference type="CDD" id="cd18186">
    <property type="entry name" value="BTB_POZ_ZBTB_KLHL-like"/>
    <property type="match status" value="1"/>
</dbReference>
<reference evidence="3 4" key="1">
    <citation type="journal article" date="2015" name="Sci. Rep.">
        <title>Chromosome-level genome map provides insights into diverse defense mechanisms in the medicinal fungus Ganoderma sinense.</title>
        <authorList>
            <person name="Zhu Y."/>
            <person name="Xu J."/>
            <person name="Sun C."/>
            <person name="Zhou S."/>
            <person name="Xu H."/>
            <person name="Nelson D.R."/>
            <person name="Qian J."/>
            <person name="Song J."/>
            <person name="Luo H."/>
            <person name="Xiang L."/>
            <person name="Li Y."/>
            <person name="Xu Z."/>
            <person name="Ji A."/>
            <person name="Wang L."/>
            <person name="Lu S."/>
            <person name="Hayward A."/>
            <person name="Sun W."/>
            <person name="Li X."/>
            <person name="Schwartz D.C."/>
            <person name="Wang Y."/>
            <person name="Chen S."/>
        </authorList>
    </citation>
    <scope>NUCLEOTIDE SEQUENCE [LARGE SCALE GENOMIC DNA]</scope>
    <source>
        <strain evidence="3 4">ZZ0214-1</strain>
    </source>
</reference>
<dbReference type="SUPFAM" id="SSF54695">
    <property type="entry name" value="POZ domain"/>
    <property type="match status" value="1"/>
</dbReference>
<keyword evidence="4" id="KW-1185">Reference proteome</keyword>
<sequence length="501" mass="54113">MSSAPLNAAIPTVAPPPFNQLSADITLRTSDLVDFHVHTQILSQASLLFAAMLSLPQPPSSSGTHPIIDVLENSRTLENLLRLCYPIDRIPLTSVADIGSVLDAANKYEMQGPLSAIIPDLLALAPHSPLKVWAVACRSGIIFESIAWNAATAMVAISKDRRRLAKGFGRLFLEIGSPSPSNSRPFPPFTLLQLMLRKYGVDATRGASAGDYYRLLEYLRAGKEGSTANLMRLSVDTPPSGAVYSPPSFDEVIPRFPPPDLKIQCCDGTQHAAHIIFLSAHSPTLGDRIRALVGVSLSTSSLSVASSPLSDCDSEPPLPVLEVDVDSASLSILLVFCYAGCASNVELPTDLRLLSSTLIAARKLNMERVADTVKEHWERAALADPLEAYFVAIARGQEDLARFAARHALEGRVVGAYVRGMEACSALAYHHLLEYHDACVQAARDVVRAAMMKLQGDSDRLEWKVAKLDELEAWQSGPDVHRGDPSAPLAVGEELAGQERE</sequence>
<dbReference type="STRING" id="1077348.A0A2G8RTA2"/>
<dbReference type="EMBL" id="AYKW01000056">
    <property type="protein sequence ID" value="PIL24741.1"/>
    <property type="molecule type" value="Genomic_DNA"/>
</dbReference>